<name>A0A176ZXU6_9PEZI</name>
<keyword evidence="1" id="KW-0472">Membrane</keyword>
<organism evidence="2">
    <name type="scientific">Pseudogymnoascus destructans</name>
    <dbReference type="NCBI Taxonomy" id="655981"/>
    <lineage>
        <taxon>Eukaryota</taxon>
        <taxon>Fungi</taxon>
        <taxon>Dikarya</taxon>
        <taxon>Ascomycota</taxon>
        <taxon>Pezizomycotina</taxon>
        <taxon>Leotiomycetes</taxon>
        <taxon>Thelebolales</taxon>
        <taxon>Thelebolaceae</taxon>
        <taxon>Pseudogymnoascus</taxon>
    </lineage>
</organism>
<keyword evidence="1" id="KW-1133">Transmembrane helix</keyword>
<feature type="transmembrane region" description="Helical" evidence="1">
    <location>
        <begin position="789"/>
        <end position="812"/>
    </location>
</feature>
<sequence>MGPPKVVDSSQPRYDSNGNKVPIWEAIKVELGKDDKNSLKKQSSWDSWISKTTSWASTTDGDTERKPLWKPATLRFPVLGSLFTVTVLMIIGLEILAYLSIGKNNSNGGGLVFAATVDDISTIATVSYLYLPTVIAVIYSMVWSWVDLDSKRLEPWFQLSKPEGATAEDSILLQYPFDFLPFVPIRAARRRHWAVFITGSTMMLVAWAIVPFQSAIFSRGTVTRTREVLMATTGSFIPLEEQTDALNSQFLNTAYGVSWLGQEVPPYTTKEYALQPFSPVADEITHSGNDTWSSSTLAYYTNLTCTPAIMKPGVVNTSWIFDNGNGCVTYDIAFSGASYAEFLVMYIPYFDDPHSDWSLQSPNCTAEHSDNFLAVWGEPQHIENTTFMKYGNISAQFCRPTYHVRRVTATVNATTHAVLNIDYGDATDTDTPLLETDFNTTSFEYIIGTGIAENQLSKPFAGDLPDVSVIEQFPRLAKFNLSWPNSNMVGYGMAASSGQPKDLANPSEMHKAFESAHKLLFSVAVAAMTAAESPEANKRMGLLTDQPGSIIFVRSFSIAVEAFLAIVGILTCVLWVVYQQRQTNMTHDPASISDIMRLVCSAIEPLQGFYDSGTLTTGQLGERLSGHRYRLNAYKKGGASEMRLESLSQSFGKVIDNTTEFQASIDCPEQFQTVRPVELTIATGSIVGAVIIAAIATLSYLYYQITKLNGLARPSTNPLILSSLENLVPTAFATLNEPFWILLNRLLCILQPFSDLRQGRARPDATVEAKYTSIPPQLAAWRALRSGHFLLATVCAMAMSMNILAVALSGLFDESLTDTKISTISNATYIPLLNRTLQLAENTAPIHYKDHFYATLANLRGHAPLPPWVDNSFFYLPFDVPNLKQDFDNELRIDEYSALTRGFGVDLNCEQIFEEGGNDTLVFRPSKNGSNIVFGMAHKLADGGEVVCVSTISSPPGELAPLPWEDDTSASEFVTPLTLYNDTGDSLPDNGYCSSAIAAGWVRLGPASSAAAAQDTASTNNTDGRSLQTAFMRCLPTLRTAVFNVTVDTTNRIINSTRESEFDSDLKPYGTEATITSLMSQTSALLMPSTAHTIRWHNDSIAMDWINTLLKIKFNSDLLNPAKPIPDIPTTIPHFADIYQRLAAVMFSFDAALFEKAPANSTITVIAHAKETRIFMTSTMFYISITILVLQLFALVAYYAMRPRRFLPRMPLSIASVIAYVSASQAAQDYGNQSSGMSSETRYGYGRFKGADGRTHVGIEKEPLVVPLKSKNPEAKRRKWRFGRSLPPEEPRIWI</sequence>
<evidence type="ECO:0000256" key="1">
    <source>
        <dbReference type="SAM" id="Phobius"/>
    </source>
</evidence>
<proteinExistence type="predicted"/>
<dbReference type="Pfam" id="PF11915">
    <property type="entry name" value="DUF3433"/>
    <property type="match status" value="2"/>
</dbReference>
<feature type="transmembrane region" description="Helical" evidence="1">
    <location>
        <begin position="193"/>
        <end position="210"/>
    </location>
</feature>
<feature type="transmembrane region" description="Helical" evidence="1">
    <location>
        <begin position="551"/>
        <end position="578"/>
    </location>
</feature>
<accession>A0A176ZXU6</accession>
<gene>
    <name evidence="2" type="ORF">VC83_08850</name>
</gene>
<dbReference type="PANTHER" id="PTHR37544">
    <property type="entry name" value="SPRAY-RELATED"/>
    <property type="match status" value="1"/>
</dbReference>
<protein>
    <submittedName>
        <fullName evidence="2">Uncharacterized protein</fullName>
    </submittedName>
</protein>
<reference evidence="2" key="1">
    <citation type="submission" date="2016-03" db="EMBL/GenBank/DDBJ databases">
        <title>Updated assembly of Pseudogymnoascus destructans, the fungus causing white-nose syndrome of bats.</title>
        <authorList>
            <person name="Palmer J.M."/>
            <person name="Drees K.P."/>
            <person name="Foster J.T."/>
            <person name="Lindner D.L."/>
        </authorList>
    </citation>
    <scope>NUCLEOTIDE SEQUENCE [LARGE SCALE GENOMIC DNA]</scope>
    <source>
        <strain evidence="2">20631-21</strain>
    </source>
</reference>
<keyword evidence="1" id="KW-0812">Transmembrane</keyword>
<feature type="transmembrane region" description="Helical" evidence="1">
    <location>
        <begin position="76"/>
        <end position="100"/>
    </location>
</feature>
<dbReference type="InterPro" id="IPR021840">
    <property type="entry name" value="DUF3433"/>
</dbReference>
<evidence type="ECO:0000313" key="2">
    <source>
        <dbReference type="EMBL" id="OAF54668.1"/>
    </source>
</evidence>
<feature type="transmembrane region" description="Helical" evidence="1">
    <location>
        <begin position="681"/>
        <end position="703"/>
    </location>
</feature>
<dbReference type="PANTHER" id="PTHR37544:SF3">
    <property type="entry name" value="SPRAY"/>
    <property type="match status" value="1"/>
</dbReference>
<dbReference type="EMBL" id="KV441417">
    <property type="protein sequence ID" value="OAF54668.1"/>
    <property type="molecule type" value="Genomic_DNA"/>
</dbReference>
<dbReference type="OrthoDB" id="3248909at2759"/>
<dbReference type="RefSeq" id="XP_024319972.1">
    <property type="nucleotide sequence ID" value="XM_024472393.1"/>
</dbReference>
<dbReference type="GeneID" id="36291889"/>
<feature type="transmembrane region" description="Helical" evidence="1">
    <location>
        <begin position="1180"/>
        <end position="1201"/>
    </location>
</feature>
<feature type="transmembrane region" description="Helical" evidence="1">
    <location>
        <begin position="120"/>
        <end position="142"/>
    </location>
</feature>
<dbReference type="Proteomes" id="UP000077154">
    <property type="component" value="Unassembled WGS sequence"/>
</dbReference>
<dbReference type="VEuPathDB" id="FungiDB:GMDG_01067"/>
<dbReference type="eggNOG" id="ENOG502QVZG">
    <property type="taxonomic scope" value="Eukaryota"/>
</dbReference>